<gene>
    <name evidence="3" type="ORF">PG993_006253</name>
</gene>
<feature type="region of interest" description="Disordered" evidence="1">
    <location>
        <begin position="181"/>
        <end position="424"/>
    </location>
</feature>
<feature type="compositionally biased region" description="Basic and acidic residues" evidence="1">
    <location>
        <begin position="292"/>
        <end position="301"/>
    </location>
</feature>
<keyword evidence="2" id="KW-0812">Transmembrane</keyword>
<organism evidence="3 4">
    <name type="scientific">Apiospora rasikravindrae</name>
    <dbReference type="NCBI Taxonomy" id="990691"/>
    <lineage>
        <taxon>Eukaryota</taxon>
        <taxon>Fungi</taxon>
        <taxon>Dikarya</taxon>
        <taxon>Ascomycota</taxon>
        <taxon>Pezizomycotina</taxon>
        <taxon>Sordariomycetes</taxon>
        <taxon>Xylariomycetidae</taxon>
        <taxon>Amphisphaeriales</taxon>
        <taxon>Apiosporaceae</taxon>
        <taxon>Apiospora</taxon>
    </lineage>
</organism>
<evidence type="ECO:0000313" key="3">
    <source>
        <dbReference type="EMBL" id="KAK8041730.1"/>
    </source>
</evidence>
<evidence type="ECO:0000313" key="4">
    <source>
        <dbReference type="Proteomes" id="UP001444661"/>
    </source>
</evidence>
<feature type="compositionally biased region" description="Polar residues" evidence="1">
    <location>
        <begin position="348"/>
        <end position="361"/>
    </location>
</feature>
<feature type="compositionally biased region" description="Basic residues" evidence="1">
    <location>
        <begin position="279"/>
        <end position="291"/>
    </location>
</feature>
<evidence type="ECO:0000256" key="1">
    <source>
        <dbReference type="SAM" id="MobiDB-lite"/>
    </source>
</evidence>
<feature type="transmembrane region" description="Helical" evidence="2">
    <location>
        <begin position="94"/>
        <end position="114"/>
    </location>
</feature>
<reference evidence="3 4" key="1">
    <citation type="submission" date="2023-01" db="EMBL/GenBank/DDBJ databases">
        <title>Analysis of 21 Apiospora genomes using comparative genomics revels a genus with tremendous synthesis potential of carbohydrate active enzymes and secondary metabolites.</title>
        <authorList>
            <person name="Sorensen T."/>
        </authorList>
    </citation>
    <scope>NUCLEOTIDE SEQUENCE [LARGE SCALE GENOMIC DNA]</scope>
    <source>
        <strain evidence="3 4">CBS 33761</strain>
    </source>
</reference>
<keyword evidence="4" id="KW-1185">Reference proteome</keyword>
<feature type="compositionally biased region" description="Polar residues" evidence="1">
    <location>
        <begin position="262"/>
        <end position="273"/>
    </location>
</feature>
<feature type="region of interest" description="Disordered" evidence="1">
    <location>
        <begin position="1"/>
        <end position="40"/>
    </location>
</feature>
<dbReference type="EMBL" id="JAQQWK010000005">
    <property type="protein sequence ID" value="KAK8041730.1"/>
    <property type="molecule type" value="Genomic_DNA"/>
</dbReference>
<feature type="compositionally biased region" description="Low complexity" evidence="1">
    <location>
        <begin position="20"/>
        <end position="40"/>
    </location>
</feature>
<proteinExistence type="predicted"/>
<feature type="compositionally biased region" description="Basic and acidic residues" evidence="1">
    <location>
        <begin position="210"/>
        <end position="234"/>
    </location>
</feature>
<evidence type="ECO:0008006" key="5">
    <source>
        <dbReference type="Google" id="ProtNLM"/>
    </source>
</evidence>
<accession>A0ABR1T568</accession>
<dbReference type="Proteomes" id="UP001444661">
    <property type="component" value="Unassembled WGS sequence"/>
</dbReference>
<name>A0ABR1T568_9PEZI</name>
<evidence type="ECO:0000256" key="2">
    <source>
        <dbReference type="SAM" id="Phobius"/>
    </source>
</evidence>
<feature type="compositionally biased region" description="Low complexity" evidence="1">
    <location>
        <begin position="374"/>
        <end position="390"/>
    </location>
</feature>
<feature type="compositionally biased region" description="Polar residues" evidence="1">
    <location>
        <begin position="402"/>
        <end position="411"/>
    </location>
</feature>
<keyword evidence="2" id="KW-0472">Membrane</keyword>
<sequence length="495" mass="54070">MAPESLEQQIERQELQNISPPQQLQQTTPPGQAQTTTDSTVPATATIEPLQFTLGSQRASLEAFASRILARVKTRCISLWSALDRLWDGWRNRILAVIAVLGFLLTVLAIWPSISAASDGHRALLLAEWTARKDFIEACEATGLATNSTKNAPENGKRVWVFFLYNLYLVIRHLLRDSSGHSNSTYQENETRVMQIPATTTAASKVNFKVPDKTTRKRPQESTLRDGYETESQRHRTSTPVTDRAGHSSNTHQENEKPVTRSPATTPATSQVNPGVRGVRNKPTHQRPRKSAHSEWFKPESHGSSAPTKGPEASNRSETSGVSAGRDRAPKTASGFSGYLKVFEPDKSSSTPSDRQTSDPVRQNKVPDPPSQHTKMAGTAKTTATSTTTTQDPVRHYAATYSPLNYKSKTPSKAGASAARPGTSDPKNSVWFCVSNDVSSAPLTTPQLTVLQCQCGNGPMTVPVNDYCTNCDAIRCADCTVEISKKPKKKQKGQS</sequence>
<keyword evidence="2" id="KW-1133">Transmembrane helix</keyword>
<protein>
    <recommendedName>
        <fullName evidence="5">B box-type domain-containing protein</fullName>
    </recommendedName>
</protein>
<comment type="caution">
    <text evidence="3">The sequence shown here is derived from an EMBL/GenBank/DDBJ whole genome shotgun (WGS) entry which is preliminary data.</text>
</comment>